<dbReference type="Pfam" id="PF15474">
    <property type="entry name" value="MU117"/>
    <property type="match status" value="1"/>
</dbReference>
<feature type="signal peptide" evidence="1">
    <location>
        <begin position="1"/>
        <end position="18"/>
    </location>
</feature>
<organism evidence="2 3">
    <name type="scientific">Podospora australis</name>
    <dbReference type="NCBI Taxonomy" id="1536484"/>
    <lineage>
        <taxon>Eukaryota</taxon>
        <taxon>Fungi</taxon>
        <taxon>Dikarya</taxon>
        <taxon>Ascomycota</taxon>
        <taxon>Pezizomycotina</taxon>
        <taxon>Sordariomycetes</taxon>
        <taxon>Sordariomycetidae</taxon>
        <taxon>Sordariales</taxon>
        <taxon>Podosporaceae</taxon>
        <taxon>Podospora</taxon>
    </lineage>
</organism>
<feature type="chain" id="PRO_5042984374" description="Ecp2 effector protein domain-containing protein" evidence="1">
    <location>
        <begin position="19"/>
        <end position="157"/>
    </location>
</feature>
<comment type="caution">
    <text evidence="2">The sequence shown here is derived from an EMBL/GenBank/DDBJ whole genome shotgun (WGS) entry which is preliminary data.</text>
</comment>
<proteinExistence type="predicted"/>
<reference evidence="2" key="2">
    <citation type="submission" date="2023-05" db="EMBL/GenBank/DDBJ databases">
        <authorList>
            <consortium name="Lawrence Berkeley National Laboratory"/>
            <person name="Steindorff A."/>
            <person name="Hensen N."/>
            <person name="Bonometti L."/>
            <person name="Westerberg I."/>
            <person name="Brannstrom I.O."/>
            <person name="Guillou S."/>
            <person name="Cros-Aarteil S."/>
            <person name="Calhoun S."/>
            <person name="Haridas S."/>
            <person name="Kuo A."/>
            <person name="Mondo S."/>
            <person name="Pangilinan J."/>
            <person name="Riley R."/>
            <person name="Labutti K."/>
            <person name="Andreopoulos B."/>
            <person name="Lipzen A."/>
            <person name="Chen C."/>
            <person name="Yanf M."/>
            <person name="Daum C."/>
            <person name="Ng V."/>
            <person name="Clum A."/>
            <person name="Ohm R."/>
            <person name="Martin F."/>
            <person name="Silar P."/>
            <person name="Natvig D."/>
            <person name="Lalanne C."/>
            <person name="Gautier V."/>
            <person name="Ament-Velasquez S.L."/>
            <person name="Kruys A."/>
            <person name="Hutchinson M.I."/>
            <person name="Powell A.J."/>
            <person name="Barry K."/>
            <person name="Miller A.N."/>
            <person name="Grigoriev I.V."/>
            <person name="Debuchy R."/>
            <person name="Gladieux P."/>
            <person name="Thoren M.H."/>
            <person name="Johannesson H."/>
        </authorList>
    </citation>
    <scope>NUCLEOTIDE SEQUENCE</scope>
    <source>
        <strain evidence="2">PSN309</strain>
    </source>
</reference>
<evidence type="ECO:0000256" key="1">
    <source>
        <dbReference type="SAM" id="SignalP"/>
    </source>
</evidence>
<name>A0AAN7AFM6_9PEZI</name>
<accession>A0AAN7AFM6</accession>
<dbReference type="EMBL" id="MU864448">
    <property type="protein sequence ID" value="KAK4185498.1"/>
    <property type="molecule type" value="Genomic_DNA"/>
</dbReference>
<evidence type="ECO:0008006" key="4">
    <source>
        <dbReference type="Google" id="ProtNLM"/>
    </source>
</evidence>
<gene>
    <name evidence="2" type="ORF">QBC35DRAFT_476314</name>
</gene>
<dbReference type="Proteomes" id="UP001302126">
    <property type="component" value="Unassembled WGS sequence"/>
</dbReference>
<evidence type="ECO:0000313" key="3">
    <source>
        <dbReference type="Proteomes" id="UP001302126"/>
    </source>
</evidence>
<dbReference type="AlphaFoldDB" id="A0AAN7AFM6"/>
<reference evidence="2" key="1">
    <citation type="journal article" date="2023" name="Mol. Phylogenet. Evol.">
        <title>Genome-scale phylogeny and comparative genomics of the fungal order Sordariales.</title>
        <authorList>
            <person name="Hensen N."/>
            <person name="Bonometti L."/>
            <person name="Westerberg I."/>
            <person name="Brannstrom I.O."/>
            <person name="Guillou S."/>
            <person name="Cros-Aarteil S."/>
            <person name="Calhoun S."/>
            <person name="Haridas S."/>
            <person name="Kuo A."/>
            <person name="Mondo S."/>
            <person name="Pangilinan J."/>
            <person name="Riley R."/>
            <person name="LaButti K."/>
            <person name="Andreopoulos B."/>
            <person name="Lipzen A."/>
            <person name="Chen C."/>
            <person name="Yan M."/>
            <person name="Daum C."/>
            <person name="Ng V."/>
            <person name="Clum A."/>
            <person name="Steindorff A."/>
            <person name="Ohm R.A."/>
            <person name="Martin F."/>
            <person name="Silar P."/>
            <person name="Natvig D.O."/>
            <person name="Lalanne C."/>
            <person name="Gautier V."/>
            <person name="Ament-Velasquez S.L."/>
            <person name="Kruys A."/>
            <person name="Hutchinson M.I."/>
            <person name="Powell A.J."/>
            <person name="Barry K."/>
            <person name="Miller A.N."/>
            <person name="Grigoriev I.V."/>
            <person name="Debuchy R."/>
            <person name="Gladieux P."/>
            <person name="Hiltunen Thoren M."/>
            <person name="Johannesson H."/>
        </authorList>
    </citation>
    <scope>NUCLEOTIDE SEQUENCE</scope>
    <source>
        <strain evidence="2">PSN309</strain>
    </source>
</reference>
<protein>
    <recommendedName>
        <fullName evidence="4">Ecp2 effector protein domain-containing protein</fullName>
    </recommendedName>
</protein>
<keyword evidence="3" id="KW-1185">Reference proteome</keyword>
<evidence type="ECO:0000313" key="2">
    <source>
        <dbReference type="EMBL" id="KAK4185498.1"/>
    </source>
</evidence>
<keyword evidence="1" id="KW-0732">Signal</keyword>
<dbReference type="InterPro" id="IPR029167">
    <property type="entry name" value="Mug117"/>
</dbReference>
<sequence>MLFSTLTTLLALTSATLASAIPAALDNTDIADSSEVDDTITTTPFLTKRDWFDHKGSGMCKSMNVRACDIAVNDRIIRNNDLNYGAPGSGRPHTGACSANFASTGCGVFIQGKSHCARTGNQIWHDYQEIRNNGAKKCGSKHWGDGCMTTINYVTGC</sequence>